<comment type="catalytic activity">
    <reaction evidence="1 9">
        <text>a 1-acyl-sn-glycero-3-phosphate + an acyl-CoA = a 1,2-diacyl-sn-glycero-3-phosphate + CoA</text>
        <dbReference type="Rhea" id="RHEA:19709"/>
        <dbReference type="ChEBI" id="CHEBI:57287"/>
        <dbReference type="ChEBI" id="CHEBI:57970"/>
        <dbReference type="ChEBI" id="CHEBI:58342"/>
        <dbReference type="ChEBI" id="CHEBI:58608"/>
        <dbReference type="EC" id="2.3.1.51"/>
    </reaction>
</comment>
<organism evidence="11 12">
    <name type="scientific">Polyangium fumosum</name>
    <dbReference type="NCBI Taxonomy" id="889272"/>
    <lineage>
        <taxon>Bacteria</taxon>
        <taxon>Pseudomonadati</taxon>
        <taxon>Myxococcota</taxon>
        <taxon>Polyangia</taxon>
        <taxon>Polyangiales</taxon>
        <taxon>Polyangiaceae</taxon>
        <taxon>Polyangium</taxon>
    </lineage>
</organism>
<gene>
    <name evidence="11" type="ORF">E8A74_21080</name>
</gene>
<keyword evidence="8 9" id="KW-0012">Acyltransferase</keyword>
<evidence type="ECO:0000313" key="11">
    <source>
        <dbReference type="EMBL" id="TKD05295.1"/>
    </source>
</evidence>
<reference evidence="11 12" key="1">
    <citation type="submission" date="2019-04" db="EMBL/GenBank/DDBJ databases">
        <authorList>
            <person name="Li Y."/>
            <person name="Wang J."/>
        </authorList>
    </citation>
    <scope>NUCLEOTIDE SEQUENCE [LARGE SCALE GENOMIC DNA]</scope>
    <source>
        <strain evidence="11 12">DSM 14668</strain>
    </source>
</reference>
<keyword evidence="12" id="KW-1185">Reference proteome</keyword>
<dbReference type="SUPFAM" id="SSF69593">
    <property type="entry name" value="Glycerol-3-phosphate (1)-acyltransferase"/>
    <property type="match status" value="1"/>
</dbReference>
<comment type="pathway">
    <text evidence="3">Lipid metabolism.</text>
</comment>
<dbReference type="GO" id="GO:0016020">
    <property type="term" value="C:membrane"/>
    <property type="evidence" value="ECO:0007669"/>
    <property type="project" value="InterPro"/>
</dbReference>
<keyword evidence="9" id="KW-0594">Phospholipid biosynthesis</keyword>
<keyword evidence="9" id="KW-0444">Lipid biosynthesis</keyword>
<dbReference type="PANTHER" id="PTHR10434">
    <property type="entry name" value="1-ACYL-SN-GLYCEROL-3-PHOSPHATE ACYLTRANSFERASE"/>
    <property type="match status" value="1"/>
</dbReference>
<dbReference type="Pfam" id="PF01553">
    <property type="entry name" value="Acyltransferase"/>
    <property type="match status" value="1"/>
</dbReference>
<evidence type="ECO:0000256" key="8">
    <source>
        <dbReference type="ARBA" id="ARBA00023315"/>
    </source>
</evidence>
<evidence type="ECO:0000313" key="12">
    <source>
        <dbReference type="Proteomes" id="UP000309215"/>
    </source>
</evidence>
<name>A0A4U1JA27_9BACT</name>
<dbReference type="EMBL" id="SSMQ01000021">
    <property type="protein sequence ID" value="TKD05295.1"/>
    <property type="molecule type" value="Genomic_DNA"/>
</dbReference>
<evidence type="ECO:0000256" key="7">
    <source>
        <dbReference type="ARBA" id="ARBA00022679"/>
    </source>
</evidence>
<dbReference type="CDD" id="cd07989">
    <property type="entry name" value="LPLAT_AGPAT-like"/>
    <property type="match status" value="1"/>
</dbReference>
<dbReference type="PANTHER" id="PTHR10434:SF66">
    <property type="entry name" value="PHOSPHOLIPID_GLYCEROL ACYLTRANSFERASE DOMAIN-CONTAINING PROTEIN"/>
    <property type="match status" value="1"/>
</dbReference>
<evidence type="ECO:0000256" key="5">
    <source>
        <dbReference type="ARBA" id="ARBA00013211"/>
    </source>
</evidence>
<dbReference type="OrthoDB" id="9809618at2"/>
<accession>A0A4U1JA27</accession>
<evidence type="ECO:0000256" key="3">
    <source>
        <dbReference type="ARBA" id="ARBA00005189"/>
    </source>
</evidence>
<dbReference type="Proteomes" id="UP000309215">
    <property type="component" value="Unassembled WGS sequence"/>
</dbReference>
<comment type="caution">
    <text evidence="11">The sequence shown here is derived from an EMBL/GenBank/DDBJ whole genome shotgun (WGS) entry which is preliminary data.</text>
</comment>
<sequence length="235" mass="25802">MTFVETAKGIFDTARISVPTVLDAATGRLDAEACDERLAWWSRKLFADAEVSLVVRGREHLGEGRETFIVMSNHQSLYDIPALYRAIPDRRLRMVAKAELFDVPVWGHAMKAAGFIRIERGNRAQAVSALRTSSSMLEEGSLLWIAPEGTRSATGIVGPFKSGGFHLALETGHRILPVAIDGTRDVLPARGTIVRKGKRVVVTILPPIDPNTYGKEHRKELTAAVYDAIVEAMGR</sequence>
<dbReference type="UniPathway" id="UPA00557">
    <property type="reaction ID" value="UER00613"/>
</dbReference>
<protein>
    <recommendedName>
        <fullName evidence="6 9">1-acyl-sn-glycerol-3-phosphate acyltransferase</fullName>
        <ecNumber evidence="5 9">2.3.1.51</ecNumber>
    </recommendedName>
</protein>
<dbReference type="InterPro" id="IPR002123">
    <property type="entry name" value="Plipid/glycerol_acylTrfase"/>
</dbReference>
<comment type="similarity">
    <text evidence="4 9">Belongs to the 1-acyl-sn-glycerol-3-phosphate acyltransferase family.</text>
</comment>
<dbReference type="GO" id="GO:0006654">
    <property type="term" value="P:phosphatidic acid biosynthetic process"/>
    <property type="evidence" value="ECO:0007669"/>
    <property type="project" value="TreeGrafter"/>
</dbReference>
<proteinExistence type="inferred from homology"/>
<dbReference type="SMART" id="SM00563">
    <property type="entry name" value="PlsC"/>
    <property type="match status" value="1"/>
</dbReference>
<dbReference type="NCBIfam" id="TIGR00530">
    <property type="entry name" value="AGP_acyltrn"/>
    <property type="match status" value="1"/>
</dbReference>
<dbReference type="GO" id="GO:0003841">
    <property type="term" value="F:1-acylglycerol-3-phosphate O-acyltransferase activity"/>
    <property type="evidence" value="ECO:0007669"/>
    <property type="project" value="UniProtKB-UniRule"/>
</dbReference>
<dbReference type="GO" id="GO:0016024">
    <property type="term" value="P:CDP-diacylglycerol biosynthetic process"/>
    <property type="evidence" value="ECO:0007669"/>
    <property type="project" value="UniProtKB-UniPathway"/>
</dbReference>
<dbReference type="RefSeq" id="WP_136930843.1">
    <property type="nucleotide sequence ID" value="NZ_SSMQ01000021.1"/>
</dbReference>
<dbReference type="AlphaFoldDB" id="A0A4U1JA27"/>
<evidence type="ECO:0000256" key="4">
    <source>
        <dbReference type="ARBA" id="ARBA00008655"/>
    </source>
</evidence>
<dbReference type="EC" id="2.3.1.51" evidence="5 9"/>
<dbReference type="InterPro" id="IPR004552">
    <property type="entry name" value="AGP_acyltrans"/>
</dbReference>
<evidence type="ECO:0000256" key="1">
    <source>
        <dbReference type="ARBA" id="ARBA00001141"/>
    </source>
</evidence>
<evidence type="ECO:0000256" key="6">
    <source>
        <dbReference type="ARBA" id="ARBA00016139"/>
    </source>
</evidence>
<comment type="pathway">
    <text evidence="2">Phospholipid metabolism; CDP-diacylglycerol biosynthesis; CDP-diacylglycerol from sn-glycerol 3-phosphate: step 2/3.</text>
</comment>
<keyword evidence="9" id="KW-1208">Phospholipid metabolism</keyword>
<keyword evidence="7 9" id="KW-0808">Transferase</keyword>
<feature type="domain" description="Phospholipid/glycerol acyltransferase" evidence="10">
    <location>
        <begin position="68"/>
        <end position="183"/>
    </location>
</feature>
<comment type="domain">
    <text evidence="9">The HXXXXD motif is essential for acyltransferase activity and may constitute the binding site for the phosphate moiety of the glycerol-3-phosphate.</text>
</comment>
<evidence type="ECO:0000256" key="9">
    <source>
        <dbReference type="RuleBase" id="RU361267"/>
    </source>
</evidence>
<keyword evidence="9" id="KW-0443">Lipid metabolism</keyword>
<evidence type="ECO:0000256" key="2">
    <source>
        <dbReference type="ARBA" id="ARBA00004728"/>
    </source>
</evidence>
<evidence type="ECO:0000259" key="10">
    <source>
        <dbReference type="SMART" id="SM00563"/>
    </source>
</evidence>